<name>A0A179FAS0_PURLI</name>
<evidence type="ECO:0000313" key="1">
    <source>
        <dbReference type="EMBL" id="OAQ62546.1"/>
    </source>
</evidence>
<evidence type="ECO:0000313" key="2">
    <source>
        <dbReference type="Proteomes" id="UP000078240"/>
    </source>
</evidence>
<reference evidence="1 2" key="1">
    <citation type="submission" date="2016-01" db="EMBL/GenBank/DDBJ databases">
        <title>Biosynthesis of antibiotic leucinostatins and their inhibition on Phytophthora in bio-control Purpureocillium lilacinum.</title>
        <authorList>
            <person name="Wang G."/>
            <person name="Liu Z."/>
            <person name="Lin R."/>
            <person name="Li E."/>
            <person name="Mao Z."/>
            <person name="Ling J."/>
            <person name="Yin W."/>
            <person name="Xie B."/>
        </authorList>
    </citation>
    <scope>NUCLEOTIDE SEQUENCE [LARGE SCALE GENOMIC DNA]</scope>
    <source>
        <strain evidence="1">PLBJ-1</strain>
    </source>
</reference>
<proteinExistence type="predicted"/>
<organism evidence="1 2">
    <name type="scientific">Purpureocillium lilacinum</name>
    <name type="common">Paecilomyces lilacinus</name>
    <dbReference type="NCBI Taxonomy" id="33203"/>
    <lineage>
        <taxon>Eukaryota</taxon>
        <taxon>Fungi</taxon>
        <taxon>Dikarya</taxon>
        <taxon>Ascomycota</taxon>
        <taxon>Pezizomycotina</taxon>
        <taxon>Sordariomycetes</taxon>
        <taxon>Hypocreomycetidae</taxon>
        <taxon>Hypocreales</taxon>
        <taxon>Ophiocordycipitaceae</taxon>
        <taxon>Purpureocillium</taxon>
    </lineage>
</organism>
<gene>
    <name evidence="1" type="ORF">VFPBJ_11407</name>
</gene>
<protein>
    <submittedName>
        <fullName evidence="1">Uncharacterized protein</fullName>
    </submittedName>
</protein>
<dbReference type="Proteomes" id="UP000078240">
    <property type="component" value="Unassembled WGS sequence"/>
</dbReference>
<dbReference type="EMBL" id="LSBH01000022">
    <property type="protein sequence ID" value="OAQ62546.1"/>
    <property type="molecule type" value="Genomic_DNA"/>
</dbReference>
<dbReference type="AlphaFoldDB" id="A0A179FAS0"/>
<comment type="caution">
    <text evidence="1">The sequence shown here is derived from an EMBL/GenBank/DDBJ whole genome shotgun (WGS) entry which is preliminary data.</text>
</comment>
<accession>A0A179FAS0</accession>
<sequence length="95" mass="10438">MGAAWPTCMFNLMGHCPNLPSHGGHAHTFRILLQWRRQNTTLYARHSAGPCLPKPIDSAHREGTGSGMPRCVGAIVRKLWIQSNRCPATHNVLAA</sequence>